<feature type="domain" description="Glycosyl transferase family 1" evidence="1">
    <location>
        <begin position="187"/>
        <end position="347"/>
    </location>
</feature>
<dbReference type="CDD" id="cd03811">
    <property type="entry name" value="GT4_GT28_WabH-like"/>
    <property type="match status" value="1"/>
</dbReference>
<dbReference type="Proteomes" id="UP001057753">
    <property type="component" value="Unassembled WGS sequence"/>
</dbReference>
<feature type="domain" description="Glycosyltransferase subfamily 4-like N-terminal" evidence="2">
    <location>
        <begin position="18"/>
        <end position="174"/>
    </location>
</feature>
<dbReference type="InterPro" id="IPR028098">
    <property type="entry name" value="Glyco_trans_4-like_N"/>
</dbReference>
<name>A0A9Q4AY51_SALAG</name>
<proteinExistence type="predicted"/>
<dbReference type="EMBL" id="JABXYM010000001">
    <property type="protein sequence ID" value="MCR6094929.1"/>
    <property type="molecule type" value="Genomic_DNA"/>
</dbReference>
<organism evidence="3 4">
    <name type="scientific">Salipaludibacillus agaradhaerens</name>
    <name type="common">Bacillus agaradhaerens</name>
    <dbReference type="NCBI Taxonomy" id="76935"/>
    <lineage>
        <taxon>Bacteria</taxon>
        <taxon>Bacillati</taxon>
        <taxon>Bacillota</taxon>
        <taxon>Bacilli</taxon>
        <taxon>Bacillales</taxon>
        <taxon>Bacillaceae</taxon>
    </lineage>
</organism>
<dbReference type="Pfam" id="PF13439">
    <property type="entry name" value="Glyco_transf_4"/>
    <property type="match status" value="1"/>
</dbReference>
<evidence type="ECO:0000259" key="1">
    <source>
        <dbReference type="Pfam" id="PF00534"/>
    </source>
</evidence>
<dbReference type="GO" id="GO:0016757">
    <property type="term" value="F:glycosyltransferase activity"/>
    <property type="evidence" value="ECO:0007669"/>
    <property type="project" value="InterPro"/>
</dbReference>
<comment type="caution">
    <text evidence="3">The sequence shown here is derived from an EMBL/GenBank/DDBJ whole genome shotgun (WGS) entry which is preliminary data.</text>
</comment>
<accession>A0A9Q4AY51</accession>
<sequence>MKKTKLTVLFYIYRMGGGGAARTLLNIINNLDRSKFQPILVTLDYEGSYEKELESDVLHLKLNTRRLSRSAFKLAKTIRNYNVDIVFSTIPRVNTIAIMANIFSGKKAKNVVREADNLGGAFVENFKLKLFGIVYKFSDQIVSLSEGVKDNLVEKYNIKSGDIKVIYNPLDLNRIDVNAREEVPFQFKPLFEKREPVLINAGRLVKQKDQETLLKAFALVNKEIKSQLIILGDGPLKENLVRLGKDLGVHERLTFAGFQLNPYSFMKNADLFVLSSRHEGFSHVIAEALATETPVVATDCKSGPSEVLDRGKFGCLSKVGDEKGLAKEMIKVLKLTDEQRRIVVEQGRYRAEDFEAKKIVKEYEEVFLSVTKKI</sequence>
<gene>
    <name evidence="3" type="ORF">HXA33_00010</name>
</gene>
<reference evidence="3" key="1">
    <citation type="submission" date="2020-06" db="EMBL/GenBank/DDBJ databases">
        <title>Insight into the genomes of haloalkaliphilic bacilli from Kenyan soda lakes.</title>
        <authorList>
            <person name="Mwirichia R."/>
            <person name="Villamizar G.C."/>
            <person name="Poehlein A."/>
            <person name="Mugweru J."/>
            <person name="Kipnyargis A."/>
            <person name="Kiplimo D."/>
            <person name="Orwa P."/>
            <person name="Daniel R."/>
        </authorList>
    </citation>
    <scope>NUCLEOTIDE SEQUENCE</scope>
    <source>
        <strain evidence="3">B1096_S55</strain>
    </source>
</reference>
<dbReference type="Gene3D" id="3.40.50.2000">
    <property type="entry name" value="Glycogen Phosphorylase B"/>
    <property type="match status" value="2"/>
</dbReference>
<dbReference type="InterPro" id="IPR001296">
    <property type="entry name" value="Glyco_trans_1"/>
</dbReference>
<evidence type="ECO:0000313" key="4">
    <source>
        <dbReference type="Proteomes" id="UP001057753"/>
    </source>
</evidence>
<dbReference type="Pfam" id="PF00534">
    <property type="entry name" value="Glycos_transf_1"/>
    <property type="match status" value="1"/>
</dbReference>
<protein>
    <submittedName>
        <fullName evidence="3">Glycosyltransferase</fullName>
    </submittedName>
</protein>
<dbReference type="RefSeq" id="WP_257819553.1">
    <property type="nucleotide sequence ID" value="NZ_JABXYM010000001.1"/>
</dbReference>
<dbReference type="PANTHER" id="PTHR12526:SF630">
    <property type="entry name" value="GLYCOSYLTRANSFERASE"/>
    <property type="match status" value="1"/>
</dbReference>
<evidence type="ECO:0000313" key="3">
    <source>
        <dbReference type="EMBL" id="MCR6094929.1"/>
    </source>
</evidence>
<dbReference type="SUPFAM" id="SSF53756">
    <property type="entry name" value="UDP-Glycosyltransferase/glycogen phosphorylase"/>
    <property type="match status" value="1"/>
</dbReference>
<keyword evidence="4" id="KW-1185">Reference proteome</keyword>
<evidence type="ECO:0000259" key="2">
    <source>
        <dbReference type="Pfam" id="PF13439"/>
    </source>
</evidence>
<dbReference type="AlphaFoldDB" id="A0A9Q4AY51"/>
<dbReference type="PANTHER" id="PTHR12526">
    <property type="entry name" value="GLYCOSYLTRANSFERASE"/>
    <property type="match status" value="1"/>
</dbReference>